<evidence type="ECO:0000313" key="1">
    <source>
        <dbReference type="EMBL" id="KAF9598241.1"/>
    </source>
</evidence>
<reference evidence="1 2" key="1">
    <citation type="submission" date="2020-10" db="EMBL/GenBank/DDBJ databases">
        <title>The Coptis chinensis genome and diversification of protoberbering-type alkaloids.</title>
        <authorList>
            <person name="Wang B."/>
            <person name="Shu S."/>
            <person name="Song C."/>
            <person name="Liu Y."/>
        </authorList>
    </citation>
    <scope>NUCLEOTIDE SEQUENCE [LARGE SCALE GENOMIC DNA]</scope>
    <source>
        <strain evidence="1">HL-2020</strain>
        <tissue evidence="1">Leaf</tissue>
    </source>
</reference>
<sequence length="104" mass="11711">MSKGWYTLWIETGSEAVTQAFRSGNVPWALQARWNNCTLAVPDIKITIIFREANYTADRLAKTGAFLAANERIICEGKPAGYANRKVHTGHYIDFSDCKLLLFL</sequence>
<accession>A0A835LSU0</accession>
<gene>
    <name evidence="1" type="ORF">IFM89_026017</name>
</gene>
<proteinExistence type="predicted"/>
<evidence type="ECO:0008006" key="3">
    <source>
        <dbReference type="Google" id="ProtNLM"/>
    </source>
</evidence>
<keyword evidence="2" id="KW-1185">Reference proteome</keyword>
<evidence type="ECO:0000313" key="2">
    <source>
        <dbReference type="Proteomes" id="UP000631114"/>
    </source>
</evidence>
<dbReference type="Proteomes" id="UP000631114">
    <property type="component" value="Unassembled WGS sequence"/>
</dbReference>
<dbReference type="AlphaFoldDB" id="A0A835LSU0"/>
<dbReference type="EMBL" id="JADFTS010000007">
    <property type="protein sequence ID" value="KAF9598241.1"/>
    <property type="molecule type" value="Genomic_DNA"/>
</dbReference>
<organism evidence="1 2">
    <name type="scientific">Coptis chinensis</name>
    <dbReference type="NCBI Taxonomy" id="261450"/>
    <lineage>
        <taxon>Eukaryota</taxon>
        <taxon>Viridiplantae</taxon>
        <taxon>Streptophyta</taxon>
        <taxon>Embryophyta</taxon>
        <taxon>Tracheophyta</taxon>
        <taxon>Spermatophyta</taxon>
        <taxon>Magnoliopsida</taxon>
        <taxon>Ranunculales</taxon>
        <taxon>Ranunculaceae</taxon>
        <taxon>Coptidoideae</taxon>
        <taxon>Coptis</taxon>
    </lineage>
</organism>
<comment type="caution">
    <text evidence="1">The sequence shown here is derived from an EMBL/GenBank/DDBJ whole genome shotgun (WGS) entry which is preliminary data.</text>
</comment>
<protein>
    <recommendedName>
        <fullName evidence="3">RNase H type-1 domain-containing protein</fullName>
    </recommendedName>
</protein>
<name>A0A835LSU0_9MAGN</name>